<dbReference type="PANTHER" id="PTHR11012">
    <property type="entry name" value="PROTEIN KINASE-LIKE DOMAIN-CONTAINING"/>
    <property type="match status" value="1"/>
</dbReference>
<dbReference type="EMBL" id="OU893335">
    <property type="protein sequence ID" value="CAG9792564.1"/>
    <property type="molecule type" value="Genomic_DNA"/>
</dbReference>
<evidence type="ECO:0000259" key="1">
    <source>
        <dbReference type="SMART" id="SM00587"/>
    </source>
</evidence>
<dbReference type="Proteomes" id="UP001153714">
    <property type="component" value="Chromosome 4"/>
</dbReference>
<evidence type="ECO:0000313" key="2">
    <source>
        <dbReference type="EMBL" id="CAG9792564.1"/>
    </source>
</evidence>
<reference evidence="2" key="1">
    <citation type="submission" date="2021-12" db="EMBL/GenBank/DDBJ databases">
        <authorList>
            <person name="King R."/>
        </authorList>
    </citation>
    <scope>NUCLEOTIDE SEQUENCE</scope>
</reference>
<dbReference type="PANTHER" id="PTHR11012:SF30">
    <property type="entry name" value="PROTEIN KINASE-LIKE DOMAIN-CONTAINING"/>
    <property type="match status" value="1"/>
</dbReference>
<dbReference type="InterPro" id="IPR015897">
    <property type="entry name" value="CHK_kinase-like"/>
</dbReference>
<dbReference type="InterPro" id="IPR004119">
    <property type="entry name" value="EcKL"/>
</dbReference>
<accession>A0A9N9WGY0</accession>
<keyword evidence="3" id="KW-1185">Reference proteome</keyword>
<organism evidence="2 3">
    <name type="scientific">Diatraea saccharalis</name>
    <name type="common">sugarcane borer</name>
    <dbReference type="NCBI Taxonomy" id="40085"/>
    <lineage>
        <taxon>Eukaryota</taxon>
        <taxon>Metazoa</taxon>
        <taxon>Ecdysozoa</taxon>
        <taxon>Arthropoda</taxon>
        <taxon>Hexapoda</taxon>
        <taxon>Insecta</taxon>
        <taxon>Pterygota</taxon>
        <taxon>Neoptera</taxon>
        <taxon>Endopterygota</taxon>
        <taxon>Lepidoptera</taxon>
        <taxon>Glossata</taxon>
        <taxon>Ditrysia</taxon>
        <taxon>Pyraloidea</taxon>
        <taxon>Crambidae</taxon>
        <taxon>Crambinae</taxon>
        <taxon>Diatraea</taxon>
    </lineage>
</organism>
<dbReference type="OrthoDB" id="191037at2759"/>
<dbReference type="Pfam" id="PF02958">
    <property type="entry name" value="EcKL"/>
    <property type="match status" value="1"/>
</dbReference>
<evidence type="ECO:0000313" key="3">
    <source>
        <dbReference type="Proteomes" id="UP001153714"/>
    </source>
</evidence>
<dbReference type="Gene3D" id="3.90.1200.10">
    <property type="match status" value="1"/>
</dbReference>
<gene>
    <name evidence="2" type="ORF">DIATSA_LOCUS10084</name>
</gene>
<name>A0A9N9WGY0_9NEOP</name>
<sequence>MSLDVNISEPEEFSCVELHSCLEDVAKVLDFNDFKYHVDLISGKGESYVANIFRVVIKENEDNGKNVNVIVKTLINTTRRELFRDLHNREVLVYEEVIPKFMQIQRKLDLKQRFCFPECLYTNANKNKEIIVLQDLKDIGFGIDERISKFEELNYKQTKLILTQLAKLHALSFVYEKVEKENFDKVKEKFADILFQEKFLTKSKLRNYFFESYDMSLKFVTNIEAKKKLNELRNKLVHILRFYTQPSKHNVLCHGDVWLNNILFKEEGEEDEICFLDYQVMRYCSPVIDIIYFMYLSTTSKFRSENFEDLQQVYYDSLKSFLNLYDLNVNNIYPWTEFIDELKYSLPFGLIMALVEMRIITTSPEDEAILRRNNIEFSVVPGEVELFKYRVNDLVEESISNGVLVKLLETIAAFY</sequence>
<dbReference type="SMART" id="SM00587">
    <property type="entry name" value="CHK"/>
    <property type="match status" value="1"/>
</dbReference>
<dbReference type="InterPro" id="IPR011009">
    <property type="entry name" value="Kinase-like_dom_sf"/>
</dbReference>
<protein>
    <recommendedName>
        <fullName evidence="1">CHK kinase-like domain-containing protein</fullName>
    </recommendedName>
</protein>
<feature type="domain" description="CHK kinase-like" evidence="1">
    <location>
        <begin position="131"/>
        <end position="324"/>
    </location>
</feature>
<reference evidence="2" key="2">
    <citation type="submission" date="2022-10" db="EMBL/GenBank/DDBJ databases">
        <authorList>
            <consortium name="ENA_rothamsted_submissions"/>
            <consortium name="culmorum"/>
            <person name="King R."/>
        </authorList>
    </citation>
    <scope>NUCLEOTIDE SEQUENCE</scope>
</reference>
<proteinExistence type="predicted"/>
<dbReference type="AlphaFoldDB" id="A0A9N9WGY0"/>
<dbReference type="SUPFAM" id="SSF56112">
    <property type="entry name" value="Protein kinase-like (PK-like)"/>
    <property type="match status" value="1"/>
</dbReference>